<dbReference type="PANTHER" id="PTHR45931">
    <property type="entry name" value="SI:CH211-59O9.10"/>
    <property type="match status" value="1"/>
</dbReference>
<feature type="region of interest" description="Disordered" evidence="5">
    <location>
        <begin position="31"/>
        <end position="70"/>
    </location>
</feature>
<dbReference type="EMBL" id="CCKQ01006216">
    <property type="protein sequence ID" value="CDW77504.1"/>
    <property type="molecule type" value="Genomic_DNA"/>
</dbReference>
<organism evidence="8 9">
    <name type="scientific">Stylonychia lemnae</name>
    <name type="common">Ciliate</name>
    <dbReference type="NCBI Taxonomy" id="5949"/>
    <lineage>
        <taxon>Eukaryota</taxon>
        <taxon>Sar</taxon>
        <taxon>Alveolata</taxon>
        <taxon>Ciliophora</taxon>
        <taxon>Intramacronucleata</taxon>
        <taxon>Spirotrichea</taxon>
        <taxon>Stichotrichia</taxon>
        <taxon>Sporadotrichida</taxon>
        <taxon>Oxytrichidae</taxon>
        <taxon>Stylonychinae</taxon>
        <taxon>Stylonychia</taxon>
    </lineage>
</organism>
<dbReference type="InterPro" id="IPR013083">
    <property type="entry name" value="Znf_RING/FYVE/PHD"/>
</dbReference>
<keyword evidence="6" id="KW-0472">Membrane</keyword>
<proteinExistence type="predicted"/>
<keyword evidence="1" id="KW-0479">Metal-binding</keyword>
<dbReference type="GO" id="GO:0005634">
    <property type="term" value="C:nucleus"/>
    <property type="evidence" value="ECO:0007669"/>
    <property type="project" value="TreeGrafter"/>
</dbReference>
<dbReference type="GO" id="GO:0006511">
    <property type="term" value="P:ubiquitin-dependent protein catabolic process"/>
    <property type="evidence" value="ECO:0007669"/>
    <property type="project" value="TreeGrafter"/>
</dbReference>
<feature type="transmembrane region" description="Helical" evidence="6">
    <location>
        <begin position="148"/>
        <end position="169"/>
    </location>
</feature>
<feature type="transmembrane region" description="Helical" evidence="6">
    <location>
        <begin position="223"/>
        <end position="254"/>
    </location>
</feature>
<evidence type="ECO:0000256" key="6">
    <source>
        <dbReference type="SAM" id="Phobius"/>
    </source>
</evidence>
<dbReference type="Gene3D" id="3.30.40.10">
    <property type="entry name" value="Zinc/RING finger domain, C3HC4 (zinc finger)"/>
    <property type="match status" value="1"/>
</dbReference>
<evidence type="ECO:0000256" key="4">
    <source>
        <dbReference type="PROSITE-ProRule" id="PRU00175"/>
    </source>
</evidence>
<dbReference type="Pfam" id="PF13639">
    <property type="entry name" value="zf-RING_2"/>
    <property type="match status" value="1"/>
</dbReference>
<feature type="transmembrane region" description="Helical" evidence="6">
    <location>
        <begin position="190"/>
        <end position="211"/>
    </location>
</feature>
<keyword evidence="9" id="KW-1185">Reference proteome</keyword>
<dbReference type="OMA" id="IRLIGTQ"/>
<dbReference type="PROSITE" id="PS50330">
    <property type="entry name" value="UIM"/>
    <property type="match status" value="1"/>
</dbReference>
<dbReference type="AlphaFoldDB" id="A0A078A5P1"/>
<dbReference type="InterPro" id="IPR051834">
    <property type="entry name" value="RING_finger_E3_ligase"/>
</dbReference>
<feature type="compositionally biased region" description="Basic and acidic residues" evidence="5">
    <location>
        <begin position="42"/>
        <end position="52"/>
    </location>
</feature>
<dbReference type="SUPFAM" id="SSF57850">
    <property type="entry name" value="RING/U-box"/>
    <property type="match status" value="1"/>
</dbReference>
<dbReference type="InterPro" id="IPR001841">
    <property type="entry name" value="Znf_RING"/>
</dbReference>
<dbReference type="GO" id="GO:0008270">
    <property type="term" value="F:zinc ion binding"/>
    <property type="evidence" value="ECO:0007669"/>
    <property type="project" value="UniProtKB-KW"/>
</dbReference>
<dbReference type="Proteomes" id="UP000039865">
    <property type="component" value="Unassembled WGS sequence"/>
</dbReference>
<evidence type="ECO:0000259" key="7">
    <source>
        <dbReference type="PROSITE" id="PS50089"/>
    </source>
</evidence>
<gene>
    <name evidence="8" type="primary">Contig16877.g17976</name>
    <name evidence="8" type="ORF">STYLEM_6467</name>
</gene>
<feature type="domain" description="RING-type" evidence="7">
    <location>
        <begin position="290"/>
        <end position="334"/>
    </location>
</feature>
<protein>
    <submittedName>
        <fullName evidence="8">Zinc finger protein</fullName>
    </submittedName>
</protein>
<evidence type="ECO:0000313" key="8">
    <source>
        <dbReference type="EMBL" id="CDW77504.1"/>
    </source>
</evidence>
<dbReference type="InParanoid" id="A0A078A5P1"/>
<dbReference type="SMART" id="SM00184">
    <property type="entry name" value="RING"/>
    <property type="match status" value="1"/>
</dbReference>
<evidence type="ECO:0000256" key="5">
    <source>
        <dbReference type="SAM" id="MobiDB-lite"/>
    </source>
</evidence>
<dbReference type="OrthoDB" id="301083at2759"/>
<keyword evidence="6" id="KW-1133">Transmembrane helix</keyword>
<evidence type="ECO:0000313" key="9">
    <source>
        <dbReference type="Proteomes" id="UP000039865"/>
    </source>
</evidence>
<keyword evidence="6" id="KW-0812">Transmembrane</keyword>
<dbReference type="GO" id="GO:0061630">
    <property type="term" value="F:ubiquitin protein ligase activity"/>
    <property type="evidence" value="ECO:0007669"/>
    <property type="project" value="TreeGrafter"/>
</dbReference>
<reference evidence="8 9" key="1">
    <citation type="submission" date="2014-06" db="EMBL/GenBank/DDBJ databases">
        <authorList>
            <person name="Swart Estienne"/>
        </authorList>
    </citation>
    <scope>NUCLEOTIDE SEQUENCE [LARGE SCALE GENOMIC DNA]</scope>
    <source>
        <strain evidence="8 9">130c</strain>
    </source>
</reference>
<name>A0A078A5P1_STYLE</name>
<evidence type="ECO:0000256" key="2">
    <source>
        <dbReference type="ARBA" id="ARBA00022771"/>
    </source>
</evidence>
<keyword evidence="3" id="KW-0862">Zinc</keyword>
<dbReference type="PANTHER" id="PTHR45931:SF3">
    <property type="entry name" value="RING ZINC FINGER-CONTAINING PROTEIN"/>
    <property type="match status" value="1"/>
</dbReference>
<evidence type="ECO:0000256" key="3">
    <source>
        <dbReference type="ARBA" id="ARBA00022833"/>
    </source>
</evidence>
<dbReference type="PROSITE" id="PS50089">
    <property type="entry name" value="ZF_RING_2"/>
    <property type="match status" value="1"/>
</dbReference>
<keyword evidence="2 4" id="KW-0863">Zinc-finger</keyword>
<evidence type="ECO:0000256" key="1">
    <source>
        <dbReference type="ARBA" id="ARBA00022723"/>
    </source>
</evidence>
<accession>A0A078A5P1</accession>
<dbReference type="InterPro" id="IPR003903">
    <property type="entry name" value="UIM_dom"/>
</dbReference>
<sequence>MNQNHSEEELMEAVREQEEINQAIAMSLQEDQSQLISGPDNISDKLKQAHHERMQRKGLQTPASEDRSQGLQVQNDVFNSVDIESQHNGIENIASNPLQEIRELRREVQEGNDRIEQIQRKRQCDLYMNIGAIVIVLLHGNQDCGIPIQSWLLFYFGIQFAQLGSAHILDKMEDIPYFNTRRGLKKCSKIAMMVVIEGSQCIWIIYGNMIFNDSNQCFEKLPILSYCMLALLIIGYFQLVLYGIIVAILLCLFIGQCQKNQRKQIGSVKILRSLAKTKYNYQLFSDAEECAICWNNYSEQEEIVKLKCNEKHLYHSSCIESWIKAGNNSCPMCREPINKEVTI</sequence>